<evidence type="ECO:0000313" key="1">
    <source>
        <dbReference type="EMBL" id="KAG1809130.1"/>
    </source>
</evidence>
<dbReference type="Proteomes" id="UP000807769">
    <property type="component" value="Unassembled WGS sequence"/>
</dbReference>
<reference evidence="1" key="1">
    <citation type="journal article" date="2020" name="New Phytol.">
        <title>Comparative genomics reveals dynamic genome evolution in host specialist ectomycorrhizal fungi.</title>
        <authorList>
            <person name="Lofgren L.A."/>
            <person name="Nguyen N.H."/>
            <person name="Vilgalys R."/>
            <person name="Ruytinx J."/>
            <person name="Liao H.L."/>
            <person name="Branco S."/>
            <person name="Kuo A."/>
            <person name="LaButti K."/>
            <person name="Lipzen A."/>
            <person name="Andreopoulos W."/>
            <person name="Pangilinan J."/>
            <person name="Riley R."/>
            <person name="Hundley H."/>
            <person name="Na H."/>
            <person name="Barry K."/>
            <person name="Grigoriev I.V."/>
            <person name="Stajich J.E."/>
            <person name="Kennedy P.G."/>
        </authorList>
    </citation>
    <scope>NUCLEOTIDE SEQUENCE</scope>
    <source>
        <strain evidence="1">MN1</strain>
    </source>
</reference>
<dbReference type="AlphaFoldDB" id="A0A9P7J8P7"/>
<gene>
    <name evidence="1" type="ORF">BJ212DRAFT_1484634</name>
</gene>
<proteinExistence type="predicted"/>
<dbReference type="EMBL" id="JABBWG010000035">
    <property type="protein sequence ID" value="KAG1809130.1"/>
    <property type="molecule type" value="Genomic_DNA"/>
</dbReference>
<dbReference type="OrthoDB" id="2689440at2759"/>
<organism evidence="1 2">
    <name type="scientific">Suillus subaureus</name>
    <dbReference type="NCBI Taxonomy" id="48587"/>
    <lineage>
        <taxon>Eukaryota</taxon>
        <taxon>Fungi</taxon>
        <taxon>Dikarya</taxon>
        <taxon>Basidiomycota</taxon>
        <taxon>Agaricomycotina</taxon>
        <taxon>Agaricomycetes</taxon>
        <taxon>Agaricomycetidae</taxon>
        <taxon>Boletales</taxon>
        <taxon>Suillineae</taxon>
        <taxon>Suillaceae</taxon>
        <taxon>Suillus</taxon>
    </lineage>
</organism>
<accession>A0A9P7J8P7</accession>
<protein>
    <submittedName>
        <fullName evidence="1">Uncharacterized protein</fullName>
    </submittedName>
</protein>
<evidence type="ECO:0000313" key="2">
    <source>
        <dbReference type="Proteomes" id="UP000807769"/>
    </source>
</evidence>
<dbReference type="RefSeq" id="XP_041189039.1">
    <property type="nucleotide sequence ID" value="XM_041340829.1"/>
</dbReference>
<keyword evidence="2" id="KW-1185">Reference proteome</keyword>
<sequence>MQMILGDNSGARGRHALHLATVPPPSINTADDVLDVIDGGLDFLDMDVDTQAAGAATTSDVPDMSPDLMMPPSALLQGTFTTTQVASSQSSKRMHTNTFVDSSSQCTGAPPASSNPVPLSSTLTGMSSAAKIAAKITPAAAVMNMQGSINHLTDVIEKTISTPPLPPPPVPVAPTVPNIISCDLEIMHSKDGEFLSVGQRASLLHIFSLAGGENKLAIYVGLEDDYETHHAFISELLDSPPLQ</sequence>
<comment type="caution">
    <text evidence="1">The sequence shown here is derived from an EMBL/GenBank/DDBJ whole genome shotgun (WGS) entry which is preliminary data.</text>
</comment>
<dbReference type="GeneID" id="64634845"/>
<name>A0A9P7J8P7_9AGAM</name>